<evidence type="ECO:0000313" key="8">
    <source>
        <dbReference type="EMBL" id="KIO32536.1"/>
    </source>
</evidence>
<dbReference type="HOGENOM" id="CLU_022337_0_0_1"/>
<dbReference type="STRING" id="1051891.A0A0C3QTK7"/>
<dbReference type="PROSITE" id="PS00463">
    <property type="entry name" value="ZN2_CY6_FUNGAL_1"/>
    <property type="match status" value="1"/>
</dbReference>
<comment type="subcellular location">
    <subcellularLocation>
        <location evidence="1">Nucleus</location>
    </subcellularLocation>
</comment>
<keyword evidence="9" id="KW-1185">Reference proteome</keyword>
<gene>
    <name evidence="8" type="ORF">M407DRAFT_105280</name>
</gene>
<name>A0A0C3QTK7_9AGAM</name>
<evidence type="ECO:0000256" key="5">
    <source>
        <dbReference type="ARBA" id="ARBA00023242"/>
    </source>
</evidence>
<evidence type="ECO:0000256" key="3">
    <source>
        <dbReference type="ARBA" id="ARBA00023015"/>
    </source>
</evidence>
<dbReference type="Pfam" id="PF00172">
    <property type="entry name" value="Zn_clus"/>
    <property type="match status" value="1"/>
</dbReference>
<dbReference type="InterPro" id="IPR050815">
    <property type="entry name" value="TF_fung"/>
</dbReference>
<keyword evidence="2" id="KW-0479">Metal-binding</keyword>
<sequence length="646" mass="71438">MPPLREDDPSNIPAALRKGAACLQCRKRKMRCDAGQPHCANCVKGKKDCQYAAGRAKTKTQLLREKIQDLESKIRALETASAARHSEGNSPAGDSSSSSPHNGSSADPDDLIGSPGSEFRTILGAAASGSSSSHGVNSAAVSLSGDLDPHNSNDFYNPDYYTGSTSLWGSTGAGLDLPPSSSSASSSSVDGKWWEQPEPPREIRDYLVGVFLQRNEDFHFYIDKTRFLVSLDSQPPDCPHPSLLNAIYLLGCHFTNQPEWTVHEPMFLSRAREALLASLAHSDRLFDFLMASNLVAYYLYRTGRFLEGHHQTAGASRFAVSCGLHQIVSPVLEDNQPESSRSIRASAPWSVSDMSVRRPGSMLTPPRNGLELGQRIIVFWQTYLLDKLGSAVTSLPGSLPDEADPLTEILTAWPRTLEEYELGDVRSDETATIRNLYQPLYSATVRRRPETLQGLQCQVTALHERALRLSPSYADKSPAARTQFWQKFTTVQEAIHNFMTTLPGLQNTGLYGEIPPSSPMAPINSVIFVTHTLAQLSIIQLHNSLATDLPTSYETCLTAAREILRLTQLLTSADFARTTMEVVLSYAWTICAQVLIRHHRTMLRRFEDVSRVDTELDCIVAALENLRGTYPVVDFQLRKVADWRRS</sequence>
<accession>A0A0C3QTK7</accession>
<dbReference type="OrthoDB" id="2309723at2759"/>
<dbReference type="GO" id="GO:0005634">
    <property type="term" value="C:nucleus"/>
    <property type="evidence" value="ECO:0007669"/>
    <property type="project" value="UniProtKB-SubCell"/>
</dbReference>
<feature type="compositionally biased region" description="Low complexity" evidence="6">
    <location>
        <begin position="89"/>
        <end position="106"/>
    </location>
</feature>
<evidence type="ECO:0000256" key="6">
    <source>
        <dbReference type="SAM" id="MobiDB-lite"/>
    </source>
</evidence>
<dbReference type="InterPro" id="IPR036864">
    <property type="entry name" value="Zn2-C6_fun-type_DNA-bd_sf"/>
</dbReference>
<dbReference type="PROSITE" id="PS50048">
    <property type="entry name" value="ZN2_CY6_FUNGAL_2"/>
    <property type="match status" value="1"/>
</dbReference>
<evidence type="ECO:0000313" key="9">
    <source>
        <dbReference type="Proteomes" id="UP000054248"/>
    </source>
</evidence>
<dbReference type="SMART" id="SM00066">
    <property type="entry name" value="GAL4"/>
    <property type="match status" value="1"/>
</dbReference>
<evidence type="ECO:0000256" key="2">
    <source>
        <dbReference type="ARBA" id="ARBA00022723"/>
    </source>
</evidence>
<dbReference type="Pfam" id="PF04082">
    <property type="entry name" value="Fungal_trans"/>
    <property type="match status" value="1"/>
</dbReference>
<organism evidence="8 9">
    <name type="scientific">Tulasnella calospora MUT 4182</name>
    <dbReference type="NCBI Taxonomy" id="1051891"/>
    <lineage>
        <taxon>Eukaryota</taxon>
        <taxon>Fungi</taxon>
        <taxon>Dikarya</taxon>
        <taxon>Basidiomycota</taxon>
        <taxon>Agaricomycotina</taxon>
        <taxon>Agaricomycetes</taxon>
        <taxon>Cantharellales</taxon>
        <taxon>Tulasnellaceae</taxon>
        <taxon>Tulasnella</taxon>
    </lineage>
</organism>
<dbReference type="GO" id="GO:0008270">
    <property type="term" value="F:zinc ion binding"/>
    <property type="evidence" value="ECO:0007669"/>
    <property type="project" value="InterPro"/>
</dbReference>
<dbReference type="GO" id="GO:0000981">
    <property type="term" value="F:DNA-binding transcription factor activity, RNA polymerase II-specific"/>
    <property type="evidence" value="ECO:0007669"/>
    <property type="project" value="InterPro"/>
</dbReference>
<dbReference type="InterPro" id="IPR007219">
    <property type="entry name" value="XnlR_reg_dom"/>
</dbReference>
<keyword evidence="5" id="KW-0539">Nucleus</keyword>
<keyword evidence="3" id="KW-0805">Transcription regulation</keyword>
<dbReference type="CDD" id="cd00067">
    <property type="entry name" value="GAL4"/>
    <property type="match status" value="1"/>
</dbReference>
<dbReference type="GO" id="GO:0003677">
    <property type="term" value="F:DNA binding"/>
    <property type="evidence" value="ECO:0007669"/>
    <property type="project" value="InterPro"/>
</dbReference>
<reference evidence="9" key="2">
    <citation type="submission" date="2015-01" db="EMBL/GenBank/DDBJ databases">
        <title>Evolutionary Origins and Diversification of the Mycorrhizal Mutualists.</title>
        <authorList>
            <consortium name="DOE Joint Genome Institute"/>
            <consortium name="Mycorrhizal Genomics Consortium"/>
            <person name="Kohler A."/>
            <person name="Kuo A."/>
            <person name="Nagy L.G."/>
            <person name="Floudas D."/>
            <person name="Copeland A."/>
            <person name="Barry K.W."/>
            <person name="Cichocki N."/>
            <person name="Veneault-Fourrey C."/>
            <person name="LaButti K."/>
            <person name="Lindquist E.A."/>
            <person name="Lipzen A."/>
            <person name="Lundell T."/>
            <person name="Morin E."/>
            <person name="Murat C."/>
            <person name="Riley R."/>
            <person name="Ohm R."/>
            <person name="Sun H."/>
            <person name="Tunlid A."/>
            <person name="Henrissat B."/>
            <person name="Grigoriev I.V."/>
            <person name="Hibbett D.S."/>
            <person name="Martin F."/>
        </authorList>
    </citation>
    <scope>NUCLEOTIDE SEQUENCE [LARGE SCALE GENOMIC DNA]</scope>
    <source>
        <strain evidence="9">MUT 4182</strain>
    </source>
</reference>
<dbReference type="EMBL" id="KN822954">
    <property type="protein sequence ID" value="KIO32536.1"/>
    <property type="molecule type" value="Genomic_DNA"/>
</dbReference>
<dbReference type="Proteomes" id="UP000054248">
    <property type="component" value="Unassembled WGS sequence"/>
</dbReference>
<dbReference type="SUPFAM" id="SSF57701">
    <property type="entry name" value="Zn2/Cys6 DNA-binding domain"/>
    <property type="match status" value="1"/>
</dbReference>
<proteinExistence type="predicted"/>
<dbReference type="CDD" id="cd12148">
    <property type="entry name" value="fungal_TF_MHR"/>
    <property type="match status" value="1"/>
</dbReference>
<evidence type="ECO:0000256" key="4">
    <source>
        <dbReference type="ARBA" id="ARBA00023163"/>
    </source>
</evidence>
<evidence type="ECO:0000256" key="1">
    <source>
        <dbReference type="ARBA" id="ARBA00004123"/>
    </source>
</evidence>
<dbReference type="Gene3D" id="4.10.240.10">
    <property type="entry name" value="Zn(2)-C6 fungal-type DNA-binding domain"/>
    <property type="match status" value="1"/>
</dbReference>
<feature type="region of interest" description="Disordered" evidence="6">
    <location>
        <begin position="176"/>
        <end position="196"/>
    </location>
</feature>
<dbReference type="PANTHER" id="PTHR47338">
    <property type="entry name" value="ZN(II)2CYS6 TRANSCRIPTION FACTOR (EUROFUNG)-RELATED"/>
    <property type="match status" value="1"/>
</dbReference>
<dbReference type="InterPro" id="IPR001138">
    <property type="entry name" value="Zn2Cys6_DnaBD"/>
</dbReference>
<keyword evidence="4" id="KW-0804">Transcription</keyword>
<reference evidence="8 9" key="1">
    <citation type="submission" date="2014-04" db="EMBL/GenBank/DDBJ databases">
        <authorList>
            <consortium name="DOE Joint Genome Institute"/>
            <person name="Kuo A."/>
            <person name="Girlanda M."/>
            <person name="Perotto S."/>
            <person name="Kohler A."/>
            <person name="Nagy L.G."/>
            <person name="Floudas D."/>
            <person name="Copeland A."/>
            <person name="Barry K.W."/>
            <person name="Cichocki N."/>
            <person name="Veneault-Fourrey C."/>
            <person name="LaButti K."/>
            <person name="Lindquist E.A."/>
            <person name="Lipzen A."/>
            <person name="Lundell T."/>
            <person name="Morin E."/>
            <person name="Murat C."/>
            <person name="Sun H."/>
            <person name="Tunlid A."/>
            <person name="Henrissat B."/>
            <person name="Grigoriev I.V."/>
            <person name="Hibbett D.S."/>
            <person name="Martin F."/>
            <person name="Nordberg H.P."/>
            <person name="Cantor M.N."/>
            <person name="Hua S.X."/>
        </authorList>
    </citation>
    <scope>NUCLEOTIDE SEQUENCE [LARGE SCALE GENOMIC DNA]</scope>
    <source>
        <strain evidence="8 9">MUT 4182</strain>
    </source>
</reference>
<feature type="region of interest" description="Disordered" evidence="6">
    <location>
        <begin position="79"/>
        <end position="117"/>
    </location>
</feature>
<feature type="domain" description="Zn(2)-C6 fungal-type" evidence="7">
    <location>
        <begin position="21"/>
        <end position="51"/>
    </location>
</feature>
<protein>
    <recommendedName>
        <fullName evidence="7">Zn(2)-C6 fungal-type domain-containing protein</fullName>
    </recommendedName>
</protein>
<evidence type="ECO:0000259" key="7">
    <source>
        <dbReference type="PROSITE" id="PS50048"/>
    </source>
</evidence>
<dbReference type="PANTHER" id="PTHR47338:SF29">
    <property type="entry name" value="ZN(2)-C6 FUNGAL-TYPE DOMAIN-CONTAINING PROTEIN"/>
    <property type="match status" value="1"/>
</dbReference>
<dbReference type="GO" id="GO:0006351">
    <property type="term" value="P:DNA-templated transcription"/>
    <property type="evidence" value="ECO:0007669"/>
    <property type="project" value="InterPro"/>
</dbReference>
<dbReference type="AlphaFoldDB" id="A0A0C3QTK7"/>